<gene>
    <name evidence="2" type="ORF">GCM10023336_20650</name>
</gene>
<dbReference type="Pfam" id="PF09348">
    <property type="entry name" value="DUF1990"/>
    <property type="match status" value="1"/>
</dbReference>
<organism evidence="2 3">
    <name type="scientific">Streptomyces similanensis</name>
    <dbReference type="NCBI Taxonomy" id="1274988"/>
    <lineage>
        <taxon>Bacteria</taxon>
        <taxon>Bacillati</taxon>
        <taxon>Actinomycetota</taxon>
        <taxon>Actinomycetes</taxon>
        <taxon>Kitasatosporales</taxon>
        <taxon>Streptomycetaceae</taxon>
        <taxon>Streptomyces</taxon>
    </lineage>
</organism>
<evidence type="ECO:0000259" key="1">
    <source>
        <dbReference type="Pfam" id="PF09348"/>
    </source>
</evidence>
<dbReference type="EMBL" id="BAABKC010000028">
    <property type="protein sequence ID" value="GAA5051728.1"/>
    <property type="molecule type" value="Genomic_DNA"/>
</dbReference>
<proteinExistence type="predicted"/>
<accession>A0ABP9K7R8</accession>
<comment type="caution">
    <text evidence="2">The sequence shown here is derived from an EMBL/GenBank/DDBJ whole genome shotgun (WGS) entry which is preliminary data.</text>
</comment>
<keyword evidence="3" id="KW-1185">Reference proteome</keyword>
<dbReference type="InterPro" id="IPR014457">
    <property type="entry name" value="UCP010260"/>
</dbReference>
<protein>
    <submittedName>
        <fullName evidence="2">DUF1990 domain-containing protein</fullName>
    </submittedName>
</protein>
<dbReference type="Proteomes" id="UP001500124">
    <property type="component" value="Unassembled WGS sequence"/>
</dbReference>
<feature type="domain" description="DUF1990" evidence="1">
    <location>
        <begin position="7"/>
        <end position="160"/>
    </location>
</feature>
<name>A0ABP9K7R8_9ACTN</name>
<reference evidence="3" key="1">
    <citation type="journal article" date="2019" name="Int. J. Syst. Evol. Microbiol.">
        <title>The Global Catalogue of Microorganisms (GCM) 10K type strain sequencing project: providing services to taxonomists for standard genome sequencing and annotation.</title>
        <authorList>
            <consortium name="The Broad Institute Genomics Platform"/>
            <consortium name="The Broad Institute Genome Sequencing Center for Infectious Disease"/>
            <person name="Wu L."/>
            <person name="Ma J."/>
        </authorList>
    </citation>
    <scope>NUCLEOTIDE SEQUENCE [LARGE SCALE GENOMIC DNA]</scope>
    <source>
        <strain evidence="3">JCM 18410</strain>
    </source>
</reference>
<dbReference type="PANTHER" id="PTHR34202">
    <property type="entry name" value="UPF0548 PROTEIN"/>
    <property type="match status" value="1"/>
</dbReference>
<dbReference type="InterPro" id="IPR018960">
    <property type="entry name" value="DUF1990"/>
</dbReference>
<dbReference type="PIRSF" id="PIRSF010260">
    <property type="entry name" value="UCP010260"/>
    <property type="match status" value="1"/>
</dbReference>
<dbReference type="RefSeq" id="WP_345667987.1">
    <property type="nucleotide sequence ID" value="NZ_BAABKC010000028.1"/>
</dbReference>
<dbReference type="PANTHER" id="PTHR34202:SF1">
    <property type="entry name" value="UPF0548 PROTEIN"/>
    <property type="match status" value="1"/>
</dbReference>
<sequence>MSSAHFTYEQVGATREQGHCPPGFHPMLVRSRIGEGEAVFRRAAEAVLTWEMHRALGVGVTTTAERAVPGADVTITLAGVVKAPCRVVWTAEEHRRAGWAYGTLPGHPECGEESFVVDRTGDGTVWLTVNAFSRAAKWYARAGGPATRAFQHAYAHRCAKVLRALCADIPEDA</sequence>
<evidence type="ECO:0000313" key="2">
    <source>
        <dbReference type="EMBL" id="GAA5051728.1"/>
    </source>
</evidence>
<evidence type="ECO:0000313" key="3">
    <source>
        <dbReference type="Proteomes" id="UP001500124"/>
    </source>
</evidence>